<feature type="region of interest" description="Disordered" evidence="1">
    <location>
        <begin position="140"/>
        <end position="159"/>
    </location>
</feature>
<gene>
    <name evidence="3" type="ORF">E1286_31700</name>
</gene>
<protein>
    <submittedName>
        <fullName evidence="3">Amidase</fullName>
    </submittedName>
</protein>
<dbReference type="PANTHER" id="PTHR43372:SF4">
    <property type="entry name" value="FATTY-ACID AMIDE HYDROLASE 2"/>
    <property type="match status" value="1"/>
</dbReference>
<evidence type="ECO:0000313" key="3">
    <source>
        <dbReference type="EMBL" id="TDD41970.1"/>
    </source>
</evidence>
<sequence>MDEWCYLPARELAERLRRRELTAVEVLDAYAERVGRLNPSLVAIVAADFDQARRAAAEADRRLARGEEAGPLHGVPMVVKDGHDVAGLRTTLGTELYDRVPDRDGTVAARLRSAGAIPFGHSNVPPFLARYRSENAIFGRSDNPWDPRRTPGGSSGGGAAALAAGLTPIEVGSDYGGSLRLPPHFCGVYGLVATEHRVPATGFWRPLEGRARGTRILMSFGPMARDLDDLELVLRVIAGPDGRDGEVPPVPLRERRRRTLPELRLAAVPELPGASVAASLRAEVERVAAQASDAGARVEERLPQVDWDEQRLSAELMGAATGVFDPDAVLPDAHRGLAWYLRALDRRDRFAAAWHDFFAGYDALILAPGTTTAFLHDSTDDEGQDRQLVFTNLAGLPALTAPAGRDEAGLPIGVQLVGPPWSEIRLIEIAAALEEAGILPGFARPPGY</sequence>
<proteinExistence type="predicted"/>
<keyword evidence="4" id="KW-1185">Reference proteome</keyword>
<dbReference type="Pfam" id="PF01425">
    <property type="entry name" value="Amidase"/>
    <property type="match status" value="2"/>
</dbReference>
<feature type="domain" description="Amidase" evidence="2">
    <location>
        <begin position="25"/>
        <end position="305"/>
    </location>
</feature>
<dbReference type="PANTHER" id="PTHR43372">
    <property type="entry name" value="FATTY-ACID AMIDE HYDROLASE"/>
    <property type="match status" value="1"/>
</dbReference>
<evidence type="ECO:0000256" key="1">
    <source>
        <dbReference type="SAM" id="MobiDB-lite"/>
    </source>
</evidence>
<dbReference type="AlphaFoldDB" id="A0A4R4YCZ2"/>
<dbReference type="SUPFAM" id="SSF75304">
    <property type="entry name" value="Amidase signature (AS) enzymes"/>
    <property type="match status" value="1"/>
</dbReference>
<feature type="domain" description="Amidase" evidence="2">
    <location>
        <begin position="332"/>
        <end position="426"/>
    </location>
</feature>
<dbReference type="EMBL" id="SMKQ01000134">
    <property type="protein sequence ID" value="TDD41970.1"/>
    <property type="molecule type" value="Genomic_DNA"/>
</dbReference>
<evidence type="ECO:0000313" key="4">
    <source>
        <dbReference type="Proteomes" id="UP000295302"/>
    </source>
</evidence>
<dbReference type="GO" id="GO:0012505">
    <property type="term" value="C:endomembrane system"/>
    <property type="evidence" value="ECO:0007669"/>
    <property type="project" value="TreeGrafter"/>
</dbReference>
<dbReference type="InterPro" id="IPR036928">
    <property type="entry name" value="AS_sf"/>
</dbReference>
<accession>A0A4R4YCZ2</accession>
<comment type="caution">
    <text evidence="3">The sequence shown here is derived from an EMBL/GenBank/DDBJ whole genome shotgun (WGS) entry which is preliminary data.</text>
</comment>
<dbReference type="Gene3D" id="3.90.1300.10">
    <property type="entry name" value="Amidase signature (AS) domain"/>
    <property type="match status" value="1"/>
</dbReference>
<evidence type="ECO:0000259" key="2">
    <source>
        <dbReference type="Pfam" id="PF01425"/>
    </source>
</evidence>
<dbReference type="OrthoDB" id="182039at2"/>
<dbReference type="Proteomes" id="UP000295302">
    <property type="component" value="Unassembled WGS sequence"/>
</dbReference>
<reference evidence="3 4" key="1">
    <citation type="submission" date="2019-03" db="EMBL/GenBank/DDBJ databases">
        <title>Draft genome sequences of novel Actinobacteria.</title>
        <authorList>
            <person name="Sahin N."/>
            <person name="Ay H."/>
            <person name="Saygin H."/>
        </authorList>
    </citation>
    <scope>NUCLEOTIDE SEQUENCE [LARGE SCALE GENOMIC DNA]</scope>
    <source>
        <strain evidence="3 4">CH32</strain>
    </source>
</reference>
<dbReference type="InterPro" id="IPR023631">
    <property type="entry name" value="Amidase_dom"/>
</dbReference>
<dbReference type="InterPro" id="IPR052739">
    <property type="entry name" value="FAAH2"/>
</dbReference>
<organism evidence="3 4">
    <name type="scientific">Nonomuraea terrae</name>
    <dbReference type="NCBI Taxonomy" id="2530383"/>
    <lineage>
        <taxon>Bacteria</taxon>
        <taxon>Bacillati</taxon>
        <taxon>Actinomycetota</taxon>
        <taxon>Actinomycetes</taxon>
        <taxon>Streptosporangiales</taxon>
        <taxon>Streptosporangiaceae</taxon>
        <taxon>Nonomuraea</taxon>
    </lineage>
</organism>
<dbReference type="RefSeq" id="WP_132618268.1">
    <property type="nucleotide sequence ID" value="NZ_SMKQ01000134.1"/>
</dbReference>
<name>A0A4R4YCZ2_9ACTN</name>